<protein>
    <submittedName>
        <fullName evidence="2">Uncharacterized protein</fullName>
    </submittedName>
</protein>
<gene>
    <name evidence="2" type="ORF">Bpfe_023933</name>
</gene>
<feature type="non-terminal residue" evidence="2">
    <location>
        <position position="1"/>
    </location>
</feature>
<reference evidence="2" key="2">
    <citation type="submission" date="2023-04" db="EMBL/GenBank/DDBJ databases">
        <authorList>
            <person name="Bu L."/>
            <person name="Lu L."/>
            <person name="Laidemitt M.R."/>
            <person name="Zhang S.M."/>
            <person name="Mutuku M."/>
            <person name="Mkoji G."/>
            <person name="Steinauer M."/>
            <person name="Loker E.S."/>
        </authorList>
    </citation>
    <scope>NUCLEOTIDE SEQUENCE</scope>
    <source>
        <strain evidence="2">KasaAsao</strain>
        <tissue evidence="2">Whole Snail</tissue>
    </source>
</reference>
<dbReference type="AlphaFoldDB" id="A0AAD8F191"/>
<proteinExistence type="predicted"/>
<reference evidence="2" key="1">
    <citation type="journal article" date="2023" name="PLoS Negl. Trop. Dis.">
        <title>A genome sequence for Biomphalaria pfeifferi, the major vector snail for the human-infecting parasite Schistosoma mansoni.</title>
        <authorList>
            <person name="Bu L."/>
            <person name="Lu L."/>
            <person name="Laidemitt M.R."/>
            <person name="Zhang S.M."/>
            <person name="Mutuku M."/>
            <person name="Mkoji G."/>
            <person name="Steinauer M."/>
            <person name="Loker E.S."/>
        </authorList>
    </citation>
    <scope>NUCLEOTIDE SEQUENCE</scope>
    <source>
        <strain evidence="2">KasaAsao</strain>
    </source>
</reference>
<evidence type="ECO:0000313" key="3">
    <source>
        <dbReference type="Proteomes" id="UP001233172"/>
    </source>
</evidence>
<evidence type="ECO:0000256" key="1">
    <source>
        <dbReference type="SAM" id="MobiDB-lite"/>
    </source>
</evidence>
<dbReference type="EMBL" id="JASAOG010000162">
    <property type="protein sequence ID" value="KAK0046656.1"/>
    <property type="molecule type" value="Genomic_DNA"/>
</dbReference>
<sequence length="89" mass="9701">LVATSQDCTTWKRALGLHRTSKTIGLSSDLTRSGQHLDAGHRSFLVTYGLICPADDTQVKALKTFVLSSSSKPSPTPFPWYSRRHKAGG</sequence>
<comment type="caution">
    <text evidence="2">The sequence shown here is derived from an EMBL/GenBank/DDBJ whole genome shotgun (WGS) entry which is preliminary data.</text>
</comment>
<evidence type="ECO:0000313" key="2">
    <source>
        <dbReference type="EMBL" id="KAK0046656.1"/>
    </source>
</evidence>
<organism evidence="2 3">
    <name type="scientific">Biomphalaria pfeifferi</name>
    <name type="common">Bloodfluke planorb</name>
    <name type="synonym">Freshwater snail</name>
    <dbReference type="NCBI Taxonomy" id="112525"/>
    <lineage>
        <taxon>Eukaryota</taxon>
        <taxon>Metazoa</taxon>
        <taxon>Spiralia</taxon>
        <taxon>Lophotrochozoa</taxon>
        <taxon>Mollusca</taxon>
        <taxon>Gastropoda</taxon>
        <taxon>Heterobranchia</taxon>
        <taxon>Euthyneura</taxon>
        <taxon>Panpulmonata</taxon>
        <taxon>Hygrophila</taxon>
        <taxon>Lymnaeoidea</taxon>
        <taxon>Planorbidae</taxon>
        <taxon>Biomphalaria</taxon>
    </lineage>
</organism>
<dbReference type="Proteomes" id="UP001233172">
    <property type="component" value="Unassembled WGS sequence"/>
</dbReference>
<keyword evidence="3" id="KW-1185">Reference proteome</keyword>
<accession>A0AAD8F191</accession>
<feature type="region of interest" description="Disordered" evidence="1">
    <location>
        <begin position="68"/>
        <end position="89"/>
    </location>
</feature>
<name>A0AAD8F191_BIOPF</name>